<evidence type="ECO:0000313" key="2">
    <source>
        <dbReference type="Proteomes" id="UP001060085"/>
    </source>
</evidence>
<comment type="caution">
    <text evidence="1">The sequence shown here is derived from an EMBL/GenBank/DDBJ whole genome shotgun (WGS) entry which is preliminary data.</text>
</comment>
<protein>
    <submittedName>
        <fullName evidence="1">Uncharacterized protein</fullName>
    </submittedName>
</protein>
<evidence type="ECO:0000313" key="1">
    <source>
        <dbReference type="EMBL" id="KAI5655333.1"/>
    </source>
</evidence>
<dbReference type="EMBL" id="CM044707">
    <property type="protein sequence ID" value="KAI5655333.1"/>
    <property type="molecule type" value="Genomic_DNA"/>
</dbReference>
<accession>A0ACC0A370</accession>
<organism evidence="1 2">
    <name type="scientific">Catharanthus roseus</name>
    <name type="common">Madagascar periwinkle</name>
    <name type="synonym">Vinca rosea</name>
    <dbReference type="NCBI Taxonomy" id="4058"/>
    <lineage>
        <taxon>Eukaryota</taxon>
        <taxon>Viridiplantae</taxon>
        <taxon>Streptophyta</taxon>
        <taxon>Embryophyta</taxon>
        <taxon>Tracheophyta</taxon>
        <taxon>Spermatophyta</taxon>
        <taxon>Magnoliopsida</taxon>
        <taxon>eudicotyledons</taxon>
        <taxon>Gunneridae</taxon>
        <taxon>Pentapetalae</taxon>
        <taxon>asterids</taxon>
        <taxon>lamiids</taxon>
        <taxon>Gentianales</taxon>
        <taxon>Apocynaceae</taxon>
        <taxon>Rauvolfioideae</taxon>
        <taxon>Vinceae</taxon>
        <taxon>Catharanthinae</taxon>
        <taxon>Catharanthus</taxon>
    </lineage>
</organism>
<reference evidence="2" key="1">
    <citation type="journal article" date="2023" name="Nat. Plants">
        <title>Single-cell RNA sequencing provides a high-resolution roadmap for understanding the multicellular compartmentation of specialized metabolism.</title>
        <authorList>
            <person name="Sun S."/>
            <person name="Shen X."/>
            <person name="Li Y."/>
            <person name="Li Y."/>
            <person name="Wang S."/>
            <person name="Li R."/>
            <person name="Zhang H."/>
            <person name="Shen G."/>
            <person name="Guo B."/>
            <person name="Wei J."/>
            <person name="Xu J."/>
            <person name="St-Pierre B."/>
            <person name="Chen S."/>
            <person name="Sun C."/>
        </authorList>
    </citation>
    <scope>NUCLEOTIDE SEQUENCE [LARGE SCALE GENOMIC DNA]</scope>
</reference>
<gene>
    <name evidence="1" type="ORF">M9H77_32520</name>
</gene>
<dbReference type="Proteomes" id="UP001060085">
    <property type="component" value="Linkage Group LG07"/>
</dbReference>
<name>A0ACC0A370_CATRO</name>
<proteinExistence type="predicted"/>
<keyword evidence="2" id="KW-1185">Reference proteome</keyword>
<sequence>MPRSSRHKSHKTSKHKEAKDYYSDSDEDVKMKEKNSTKEEGVSVRSKESGHSASGEKRKLSSSLQLKEGKDGKDLGNGDASEEHVSSKRRKEKLEGGSGIDRWNGGGDEKVDVVGLDKESSRIDSEKGLKSKESKGSGDSKSRSSKRHESGGEKEEKNTGLIGEKEEGRSGSRSESKRKSEKESGRKESKELKEKDRGYDRDKRGQESKRELEMRGADGDLAKKQASQLEDAVEDRPGKRSRENNGKVT</sequence>